<name>A0AAT9HDS1_9ACTN</name>
<dbReference type="GO" id="GO:0033353">
    <property type="term" value="P:S-adenosylmethionine cycle"/>
    <property type="evidence" value="ECO:0007669"/>
    <property type="project" value="TreeGrafter"/>
</dbReference>
<evidence type="ECO:0000256" key="1">
    <source>
        <dbReference type="ARBA" id="ARBA00007122"/>
    </source>
</evidence>
<dbReference type="InterPro" id="IPR015878">
    <property type="entry name" value="Ado_hCys_hydrolase_NAD-bd"/>
</dbReference>
<dbReference type="InterPro" id="IPR000043">
    <property type="entry name" value="Adenosylhomocysteinase-like"/>
</dbReference>
<reference evidence="4" key="1">
    <citation type="submission" date="2024-06" db="EMBL/GenBank/DDBJ databases">
        <authorList>
            <consortium name="consrtm"/>
            <person name="Uemura M."/>
            <person name="Terahara T."/>
        </authorList>
    </citation>
    <scope>NUCLEOTIDE SEQUENCE</scope>
    <source>
        <strain evidence="4">KM77-8</strain>
    </source>
</reference>
<sequence length="453" mass="49278">METPERARLDAFFRRITAQFPAGDTITTLVITHLLPERPAFLRAMTAVSTVGAVLPKPRSIHQPTLDAVRHTLPVHDLSRERFTDETQALDYLEDTVGGQDVVLVDIGGYFAASLETLVNKFSGRILGVVEDTENGHQRYAALDSLPCPVVSVARSPLKDCEDHLVGRSIVFSTDALVRARGDILASRNACVIGFGKIGRAIAQTLRAQDLRVTVYDSDPVKRVQAHSLGYCTSGSTTEAVRDAELVLCATGNLALRHEDFAALRNGAYLGSVTSSEDELELGSLHNLYERHSVGAQLTRYEVTGHYFYVLADGVPSTSCTAPPSAPTSTSSRPRYSPPPPHSATPAFSPDCTRCQQPTATPSPEPGSATSKGDFIAFLDGYEDVPLDIDVHTIDANPSKNEPAHHHVDFRWAFQLDAEHAVTLQEEEVDGYEWRPFACATSTTVRAKLAQLT</sequence>
<dbReference type="PANTHER" id="PTHR23420:SF0">
    <property type="entry name" value="ADENOSYLHOMOCYSTEINASE"/>
    <property type="match status" value="1"/>
</dbReference>
<feature type="region of interest" description="Disordered" evidence="2">
    <location>
        <begin position="319"/>
        <end position="373"/>
    </location>
</feature>
<dbReference type="SMART" id="SM00997">
    <property type="entry name" value="AdoHcyase_NAD"/>
    <property type="match status" value="1"/>
</dbReference>
<evidence type="ECO:0000259" key="3">
    <source>
        <dbReference type="SMART" id="SM00997"/>
    </source>
</evidence>
<dbReference type="Gene3D" id="3.40.50.720">
    <property type="entry name" value="NAD(P)-binding Rossmann-like Domain"/>
    <property type="match status" value="1"/>
</dbReference>
<dbReference type="SUPFAM" id="SSF52283">
    <property type="entry name" value="Formate/glycerate dehydrogenase catalytic domain-like"/>
    <property type="match status" value="1"/>
</dbReference>
<dbReference type="GO" id="GO:0004013">
    <property type="term" value="F:adenosylhomocysteinase activity"/>
    <property type="evidence" value="ECO:0007669"/>
    <property type="project" value="TreeGrafter"/>
</dbReference>
<protein>
    <recommendedName>
        <fullName evidence="3">S-adenosyl-L-homocysteine hydrolase NAD binding domain-containing protein</fullName>
    </recommendedName>
</protein>
<proteinExistence type="inferred from homology"/>
<dbReference type="GO" id="GO:0005829">
    <property type="term" value="C:cytosol"/>
    <property type="evidence" value="ECO:0007669"/>
    <property type="project" value="TreeGrafter"/>
</dbReference>
<organism evidence="4">
    <name type="scientific">Streptomyces haneummycinicus</name>
    <dbReference type="NCBI Taxonomy" id="3074435"/>
    <lineage>
        <taxon>Bacteria</taxon>
        <taxon>Bacillati</taxon>
        <taxon>Actinomycetota</taxon>
        <taxon>Actinomycetes</taxon>
        <taxon>Kitasatosporales</taxon>
        <taxon>Streptomycetaceae</taxon>
        <taxon>Streptomyces</taxon>
    </lineage>
</organism>
<reference evidence="4" key="2">
    <citation type="submission" date="2024-07" db="EMBL/GenBank/DDBJ databases">
        <title>Streptomyces haneummycinica sp. nov., a new antibiotic-producing actinobacterium isolated from marine sediment.</title>
        <authorList>
            <person name="Uemura M."/>
            <person name="Hamada M."/>
            <person name="Hirano S."/>
            <person name="Kobayashi K."/>
            <person name="Ohshiro T."/>
            <person name="Kobayashi T."/>
            <person name="Terahara T."/>
        </authorList>
    </citation>
    <scope>NUCLEOTIDE SEQUENCE</scope>
    <source>
        <strain evidence="4">KM77-8</strain>
    </source>
</reference>
<comment type="similarity">
    <text evidence="1">Belongs to the adenosylhomocysteinase family.</text>
</comment>
<dbReference type="SUPFAM" id="SSF51735">
    <property type="entry name" value="NAD(P)-binding Rossmann-fold domains"/>
    <property type="match status" value="1"/>
</dbReference>
<dbReference type="PANTHER" id="PTHR23420">
    <property type="entry name" value="ADENOSYLHOMOCYSTEINASE"/>
    <property type="match status" value="1"/>
</dbReference>
<evidence type="ECO:0000313" key="4">
    <source>
        <dbReference type="EMBL" id="BFO15521.1"/>
    </source>
</evidence>
<gene>
    <name evidence="4" type="ORF">SHKM778_19090</name>
</gene>
<dbReference type="Gene3D" id="3.90.79.10">
    <property type="entry name" value="Nucleoside Triphosphate Pyrophosphohydrolase"/>
    <property type="match status" value="1"/>
</dbReference>
<dbReference type="AlphaFoldDB" id="A0AAT9HDS1"/>
<dbReference type="SMART" id="SM00996">
    <property type="entry name" value="AdoHcyase"/>
    <property type="match status" value="1"/>
</dbReference>
<evidence type="ECO:0000256" key="2">
    <source>
        <dbReference type="SAM" id="MobiDB-lite"/>
    </source>
</evidence>
<dbReference type="InterPro" id="IPR036291">
    <property type="entry name" value="NAD(P)-bd_dom_sf"/>
</dbReference>
<feature type="domain" description="S-adenosyl-L-homocysteine hydrolase NAD binding" evidence="3">
    <location>
        <begin position="162"/>
        <end position="318"/>
    </location>
</feature>
<accession>A0AAT9HDS1</accession>
<dbReference type="EMBL" id="AP035768">
    <property type="protein sequence ID" value="BFO15521.1"/>
    <property type="molecule type" value="Genomic_DNA"/>
</dbReference>
<feature type="compositionally biased region" description="Low complexity" evidence="2">
    <location>
        <begin position="319"/>
        <end position="335"/>
    </location>
</feature>
<dbReference type="Pfam" id="PF00670">
    <property type="entry name" value="AdoHcyase_NAD"/>
    <property type="match status" value="1"/>
</dbReference>